<dbReference type="InterPro" id="IPR027094">
    <property type="entry name" value="Mitofusin_fam"/>
</dbReference>
<dbReference type="GO" id="GO:0003924">
    <property type="term" value="F:GTPase activity"/>
    <property type="evidence" value="ECO:0007669"/>
    <property type="project" value="InterPro"/>
</dbReference>
<dbReference type="GO" id="GO:0005525">
    <property type="term" value="F:GTP binding"/>
    <property type="evidence" value="ECO:0007669"/>
    <property type="project" value="UniProtKB-KW"/>
</dbReference>
<keyword evidence="2" id="KW-0547">Nucleotide-binding</keyword>
<evidence type="ECO:0000256" key="1">
    <source>
        <dbReference type="ARBA" id="ARBA00004370"/>
    </source>
</evidence>
<keyword evidence="4" id="KW-0342">GTP-binding</keyword>
<protein>
    <recommendedName>
        <fullName evidence="6">Dynamin N-terminal domain-containing protein</fullName>
    </recommendedName>
</protein>
<proteinExistence type="predicted"/>
<dbReference type="EMBL" id="BMYJ01000014">
    <property type="protein sequence ID" value="GHC66767.1"/>
    <property type="molecule type" value="Genomic_DNA"/>
</dbReference>
<dbReference type="RefSeq" id="WP_189413409.1">
    <property type="nucleotide sequence ID" value="NZ_BMYJ01000014.1"/>
</dbReference>
<dbReference type="PANTHER" id="PTHR10465:SF0">
    <property type="entry name" value="SARCALUMENIN"/>
    <property type="match status" value="1"/>
</dbReference>
<keyword evidence="5" id="KW-0472">Membrane</keyword>
<dbReference type="PANTHER" id="PTHR10465">
    <property type="entry name" value="TRANSMEMBRANE GTPASE FZO1"/>
    <property type="match status" value="1"/>
</dbReference>
<dbReference type="SUPFAM" id="SSF52540">
    <property type="entry name" value="P-loop containing nucleoside triphosphate hydrolases"/>
    <property type="match status" value="1"/>
</dbReference>
<dbReference type="InterPro" id="IPR027417">
    <property type="entry name" value="P-loop_NTPase"/>
</dbReference>
<comment type="subcellular location">
    <subcellularLocation>
        <location evidence="1">Membrane</location>
    </subcellularLocation>
</comment>
<keyword evidence="8" id="KW-1185">Reference proteome</keyword>
<dbReference type="Pfam" id="PF00350">
    <property type="entry name" value="Dynamin_N"/>
    <property type="match status" value="1"/>
</dbReference>
<dbReference type="AlphaFoldDB" id="A0A918WQ52"/>
<evidence type="ECO:0000313" key="8">
    <source>
        <dbReference type="Proteomes" id="UP000638981"/>
    </source>
</evidence>
<evidence type="ECO:0000256" key="4">
    <source>
        <dbReference type="ARBA" id="ARBA00023134"/>
    </source>
</evidence>
<reference evidence="7" key="2">
    <citation type="submission" date="2020-09" db="EMBL/GenBank/DDBJ databases">
        <authorList>
            <person name="Sun Q."/>
            <person name="Kim S."/>
        </authorList>
    </citation>
    <scope>NUCLEOTIDE SEQUENCE</scope>
    <source>
        <strain evidence="7">KCTC 23310</strain>
    </source>
</reference>
<gene>
    <name evidence="7" type="ORF">GCM10007315_34600</name>
</gene>
<reference evidence="7" key="1">
    <citation type="journal article" date="2014" name="Int. J. Syst. Evol. Microbiol.">
        <title>Complete genome sequence of Corynebacterium casei LMG S-19264T (=DSM 44701T), isolated from a smear-ripened cheese.</title>
        <authorList>
            <consortium name="US DOE Joint Genome Institute (JGI-PGF)"/>
            <person name="Walter F."/>
            <person name="Albersmeier A."/>
            <person name="Kalinowski J."/>
            <person name="Ruckert C."/>
        </authorList>
    </citation>
    <scope>NUCLEOTIDE SEQUENCE</scope>
    <source>
        <strain evidence="7">KCTC 23310</strain>
    </source>
</reference>
<dbReference type="Gene3D" id="3.40.50.300">
    <property type="entry name" value="P-loop containing nucleotide triphosphate hydrolases"/>
    <property type="match status" value="1"/>
</dbReference>
<evidence type="ECO:0000259" key="6">
    <source>
        <dbReference type="Pfam" id="PF00350"/>
    </source>
</evidence>
<keyword evidence="3" id="KW-0378">Hydrolase</keyword>
<organism evidence="7 8">
    <name type="scientific">Neogemmobacter tilapiae</name>
    <dbReference type="NCBI Taxonomy" id="875041"/>
    <lineage>
        <taxon>Bacteria</taxon>
        <taxon>Pseudomonadati</taxon>
        <taxon>Pseudomonadota</taxon>
        <taxon>Alphaproteobacteria</taxon>
        <taxon>Rhodobacterales</taxon>
        <taxon>Paracoccaceae</taxon>
        <taxon>Neogemmobacter</taxon>
    </lineage>
</organism>
<evidence type="ECO:0000256" key="2">
    <source>
        <dbReference type="ARBA" id="ARBA00022741"/>
    </source>
</evidence>
<evidence type="ECO:0000256" key="5">
    <source>
        <dbReference type="ARBA" id="ARBA00023136"/>
    </source>
</evidence>
<dbReference type="Proteomes" id="UP000638981">
    <property type="component" value="Unassembled WGS sequence"/>
</dbReference>
<evidence type="ECO:0000256" key="3">
    <source>
        <dbReference type="ARBA" id="ARBA00022801"/>
    </source>
</evidence>
<dbReference type="GO" id="GO:0016020">
    <property type="term" value="C:membrane"/>
    <property type="evidence" value="ECO:0007669"/>
    <property type="project" value="UniProtKB-SubCell"/>
</dbReference>
<dbReference type="GO" id="GO:0008053">
    <property type="term" value="P:mitochondrial fusion"/>
    <property type="evidence" value="ECO:0007669"/>
    <property type="project" value="TreeGrafter"/>
</dbReference>
<dbReference type="InterPro" id="IPR045063">
    <property type="entry name" value="Dynamin_N"/>
</dbReference>
<evidence type="ECO:0000313" key="7">
    <source>
        <dbReference type="EMBL" id="GHC66767.1"/>
    </source>
</evidence>
<sequence length="696" mass="77054">MSEEWDAVFEMPPLGVDLGRQRARLLADIEQLAALSGGTLTKRASAIRTRVRNTSIRVGVIGQIKAGKSSTINALTRRAGLLPSDVNPWTTVVTRLHFGHPTGKNSGAIFRFFNDAEWDRLANRGGRLGELTDGLLEDYKREKLGEQVAAMRARAELRLGTKFAHLLGKAHRFEQVTPELLAHYVAAGDDPEARIASPTSGRFADITHSAEIFFPQEPFGFPLTLIDTPGVNDPLLIREEITQQSIENSDHFIVILSAHQSLSKSDVRLIRLLKALNRDRFVVFVNRLDEIRNPADNIEPVRQKVIENLKRELDGKEISVVVGSAAWANFALTGNEELLDRNALNSFVKARGLTEPAKALDPTHHIDDPARAEAYLASGMQELMEVMSDMVQYGPAAKAMEEAQADLLAVARQAVERSQIRLTLFDESGSEFRPLASAREVKDMAELVATGAKDARAALSATAESVFDLSVREMTKSVDGFIAEQTGVLQAALSRAKRGTTIGCDVDPLRRDLEFKFTDTFNRLRERLVNEAREFEVAIRDTLPEKIRDRIASVKFSTTALSVLAPQMDSLYRTVSVELSASWLNLIFGGSPQKVNQALKSVREQFLQMTTDMVASSRVGVFETIERVTEEFRGDADAQLHELAGITASGDEYSEFELQKRKALREQVRSDLISAERLVESLANAQHAAKRKNEAA</sequence>
<feature type="domain" description="Dynamin N-terminal" evidence="6">
    <location>
        <begin position="58"/>
        <end position="285"/>
    </location>
</feature>
<name>A0A918WQ52_9RHOB</name>
<accession>A0A918WQ52</accession>
<comment type="caution">
    <text evidence="7">The sequence shown here is derived from an EMBL/GenBank/DDBJ whole genome shotgun (WGS) entry which is preliminary data.</text>
</comment>